<name>B8GFF0_METPE</name>
<dbReference type="KEGG" id="mpl:Mpal_0627"/>
<proteinExistence type="predicted"/>
<evidence type="ECO:0000313" key="1">
    <source>
        <dbReference type="EMBL" id="ACL15998.1"/>
    </source>
</evidence>
<dbReference type="EMBL" id="CP001338">
    <property type="protein sequence ID" value="ACL15998.1"/>
    <property type="molecule type" value="Genomic_DNA"/>
</dbReference>
<dbReference type="HOGENOM" id="CLU_1393596_0_0_2"/>
<accession>B8GFF0</accession>
<reference evidence="1 2" key="1">
    <citation type="journal article" date="2015" name="Genome Announc.">
        <title>Complete Genome Sequence of Methanosphaerula palustris E1-9CT, a Hydrogenotrophic Methanogen Isolated from a Minerotrophic Fen Peatland.</title>
        <authorList>
            <person name="Cadillo-Quiroz H."/>
            <person name="Browne P."/>
            <person name="Kyrpides N."/>
            <person name="Woyke T."/>
            <person name="Goodwin L."/>
            <person name="Detter C."/>
            <person name="Yavitt J.B."/>
            <person name="Zinder S.H."/>
        </authorList>
    </citation>
    <scope>NUCLEOTIDE SEQUENCE [LARGE SCALE GENOMIC DNA]</scope>
    <source>
        <strain evidence="2">ATCC BAA-1556 / DSM 19958 / E1-9c</strain>
    </source>
</reference>
<sequence>MLSPHSIDKQNSLENLVWKIGPLLILCHRFSPPDSRLLELCLGHSDLRLDDSLSFDLARSRLDLRSSRCSASPRRRSAPAPGPGCLQQGRWFAARLHQFAARCCKQAEPVQSSDRQFWRNNPVPHFVCSRSRDRAPTHHRHPLQSGVCVFFRSAANNDLSFCTQDDSVSVPPTGAFSAFLFFAPSAANVLQSCCN</sequence>
<gene>
    <name evidence="1" type="ordered locus">Mpal_0627</name>
</gene>
<dbReference type="Proteomes" id="UP000002457">
    <property type="component" value="Chromosome"/>
</dbReference>
<keyword evidence="2" id="KW-1185">Reference proteome</keyword>
<organism evidence="1 2">
    <name type="scientific">Methanosphaerula palustris (strain ATCC BAA-1556 / DSM 19958 / E1-9c)</name>
    <dbReference type="NCBI Taxonomy" id="521011"/>
    <lineage>
        <taxon>Archaea</taxon>
        <taxon>Methanobacteriati</taxon>
        <taxon>Methanobacteriota</taxon>
        <taxon>Stenosarchaea group</taxon>
        <taxon>Methanomicrobia</taxon>
        <taxon>Methanomicrobiales</taxon>
        <taxon>Methanoregulaceae</taxon>
        <taxon>Methanosphaerula</taxon>
    </lineage>
</organism>
<evidence type="ECO:0000313" key="2">
    <source>
        <dbReference type="Proteomes" id="UP000002457"/>
    </source>
</evidence>
<protein>
    <submittedName>
        <fullName evidence="1">Uncharacterized protein</fullName>
    </submittedName>
</protein>
<dbReference type="AlphaFoldDB" id="B8GFF0"/>